<dbReference type="AlphaFoldDB" id="A0A5E6TK07"/>
<evidence type="ECO:0000313" key="1">
    <source>
        <dbReference type="EMBL" id="VVM93709.1"/>
    </source>
</evidence>
<gene>
    <name evidence="1" type="ORF">PS673_02922</name>
</gene>
<reference evidence="1 2" key="1">
    <citation type="submission" date="2019-09" db="EMBL/GenBank/DDBJ databases">
        <authorList>
            <person name="Chandra G."/>
            <person name="Truman W A."/>
        </authorList>
    </citation>
    <scope>NUCLEOTIDE SEQUENCE [LARGE SCALE GENOMIC DNA]</scope>
    <source>
        <strain evidence="1">PS673</strain>
    </source>
</reference>
<name>A0A5E6TK07_PSEFL</name>
<organism evidence="1 2">
    <name type="scientific">Pseudomonas fluorescens</name>
    <dbReference type="NCBI Taxonomy" id="294"/>
    <lineage>
        <taxon>Bacteria</taxon>
        <taxon>Pseudomonadati</taxon>
        <taxon>Pseudomonadota</taxon>
        <taxon>Gammaproteobacteria</taxon>
        <taxon>Pseudomonadales</taxon>
        <taxon>Pseudomonadaceae</taxon>
        <taxon>Pseudomonas</taxon>
    </lineage>
</organism>
<dbReference type="EMBL" id="CABVHB010000020">
    <property type="protein sequence ID" value="VVM93709.1"/>
    <property type="molecule type" value="Genomic_DNA"/>
</dbReference>
<dbReference type="RefSeq" id="WP_154947140.1">
    <property type="nucleotide sequence ID" value="NZ_CABVHB010000020.1"/>
</dbReference>
<protein>
    <submittedName>
        <fullName evidence="1">Uncharacterized protein</fullName>
    </submittedName>
</protein>
<proteinExistence type="predicted"/>
<sequence length="183" mass="20561">MARRIAYIGEPVLTLDQVAYQCRLEPEDLQPELIEQIIIPGVTGQAESRSGAAIRMAEYEDEWPEHYGSGHALDQGQAKEIISISRIRSDGSEEALTVVHHLRVRQRESFLYFPEGRPPGDLLIRYRAGLDLEQYPAVRSWLLMHAATAFENRETLVIGTILAELPGSILDTLLGEITVPPRF</sequence>
<evidence type="ECO:0000313" key="2">
    <source>
        <dbReference type="Proteomes" id="UP000344274"/>
    </source>
</evidence>
<dbReference type="Proteomes" id="UP000344274">
    <property type="component" value="Unassembled WGS sequence"/>
</dbReference>
<accession>A0A5E6TK07</accession>